<protein>
    <recommendedName>
        <fullName evidence="7">NAC domain-containing protein</fullName>
    </recommendedName>
</protein>
<gene>
    <name evidence="8" type="ORF">BOLC3T16693H</name>
</gene>
<keyword evidence="5" id="KW-0175">Coiled coil</keyword>
<dbReference type="InterPro" id="IPR003441">
    <property type="entry name" value="NAC-dom"/>
</dbReference>
<evidence type="ECO:0000256" key="1">
    <source>
        <dbReference type="ARBA" id="ARBA00023015"/>
    </source>
</evidence>
<dbReference type="Gene3D" id="2.170.150.80">
    <property type="entry name" value="NAC domain"/>
    <property type="match status" value="1"/>
</dbReference>
<dbReference type="AlphaFoldDB" id="A0A3P6AYW3"/>
<proteinExistence type="predicted"/>
<dbReference type="PANTHER" id="PTHR31744">
    <property type="entry name" value="PROTEIN CUP-SHAPED COTYLEDON 2-RELATED"/>
    <property type="match status" value="1"/>
</dbReference>
<evidence type="ECO:0000256" key="5">
    <source>
        <dbReference type="SAM" id="Coils"/>
    </source>
</evidence>
<dbReference type="GO" id="GO:0006355">
    <property type="term" value="P:regulation of DNA-templated transcription"/>
    <property type="evidence" value="ECO:0007669"/>
    <property type="project" value="InterPro"/>
</dbReference>
<reference evidence="8" key="1">
    <citation type="submission" date="2018-11" db="EMBL/GenBank/DDBJ databases">
        <authorList>
            <consortium name="Genoscope - CEA"/>
            <person name="William W."/>
        </authorList>
    </citation>
    <scope>NUCLEOTIDE SEQUENCE</scope>
</reference>
<organism evidence="8">
    <name type="scientific">Brassica oleracea</name>
    <name type="common">Wild cabbage</name>
    <dbReference type="NCBI Taxonomy" id="3712"/>
    <lineage>
        <taxon>Eukaryota</taxon>
        <taxon>Viridiplantae</taxon>
        <taxon>Streptophyta</taxon>
        <taxon>Embryophyta</taxon>
        <taxon>Tracheophyta</taxon>
        <taxon>Spermatophyta</taxon>
        <taxon>Magnoliopsida</taxon>
        <taxon>eudicotyledons</taxon>
        <taxon>Gunneridae</taxon>
        <taxon>Pentapetalae</taxon>
        <taxon>rosids</taxon>
        <taxon>malvids</taxon>
        <taxon>Brassicales</taxon>
        <taxon>Brassicaceae</taxon>
        <taxon>Brassiceae</taxon>
        <taxon>Brassica</taxon>
    </lineage>
</organism>
<dbReference type="GO" id="GO:0003677">
    <property type="term" value="F:DNA binding"/>
    <property type="evidence" value="ECO:0007669"/>
    <property type="project" value="UniProtKB-KW"/>
</dbReference>
<evidence type="ECO:0000256" key="4">
    <source>
        <dbReference type="ARBA" id="ARBA00023242"/>
    </source>
</evidence>
<dbReference type="PANTHER" id="PTHR31744:SF210">
    <property type="entry name" value="NAC DOMAIN-CONTAINING PROTEIN 86-LIKE"/>
    <property type="match status" value="1"/>
</dbReference>
<evidence type="ECO:0000313" key="8">
    <source>
        <dbReference type="EMBL" id="VDC93153.1"/>
    </source>
</evidence>
<evidence type="ECO:0000256" key="2">
    <source>
        <dbReference type="ARBA" id="ARBA00023125"/>
    </source>
</evidence>
<keyword evidence="2" id="KW-0238">DNA-binding</keyword>
<keyword evidence="3" id="KW-0804">Transcription</keyword>
<dbReference type="EMBL" id="LR031872">
    <property type="protein sequence ID" value="VDC93153.1"/>
    <property type="molecule type" value="Genomic_DNA"/>
</dbReference>
<evidence type="ECO:0000256" key="6">
    <source>
        <dbReference type="SAM" id="MobiDB-lite"/>
    </source>
</evidence>
<evidence type="ECO:0000256" key="3">
    <source>
        <dbReference type="ARBA" id="ARBA00023163"/>
    </source>
</evidence>
<feature type="domain" description="NAC" evidence="7">
    <location>
        <begin position="22"/>
        <end position="210"/>
    </location>
</feature>
<feature type="coiled-coil region" evidence="5">
    <location>
        <begin position="434"/>
        <end position="468"/>
    </location>
</feature>
<dbReference type="Pfam" id="PF02365">
    <property type="entry name" value="NAM"/>
    <property type="match status" value="2"/>
</dbReference>
<dbReference type="PROSITE" id="PS51005">
    <property type="entry name" value="NAC"/>
    <property type="match status" value="1"/>
</dbReference>
<keyword evidence="4" id="KW-0539">Nucleus</keyword>
<sequence>MGRESVSAMSSPPTTTATATALAPGFRFHPTDDELVSYYLKRKVLGKPVRFDAIGDVDIYKHEPWDLAGSMGFSLSVSSVLCILSFLFLPSCATCLFACVSGNEVLFSRLKTRDQEWYFYCALDKKYGNGARMNRATNKGYWKATGKDREIRSDVQILGMKKTLVFHSGRAPDGLRTNWVMHEYRLVDYETENNGNPVQDAYVLCRIFHKNNIGPPCGNRYAPFMEEEWDGDGAALIPGVNVSVRVEPLPVANGNIQMDQSESKGLININEPPREATPMDIEVNHQETALKPHENNNDEDEKALKRENADKDEGPPALCVLNKEAPLPLIQYKRRRQNESSNNNSSRTAEDYCSSTTTTVDNTPTLVSSSTAAAATNSAISALLEFSLMGISKKKENLLRSHPTPLPSHEEKLNDLYKEIHEMSVERETFKLEMMSAEAMISILQSRIDALRQENDELKKNSEKGQATL</sequence>
<dbReference type="SUPFAM" id="SSF101941">
    <property type="entry name" value="NAC domain"/>
    <property type="match status" value="2"/>
</dbReference>
<keyword evidence="1" id="KW-0805">Transcription regulation</keyword>
<feature type="region of interest" description="Disordered" evidence="6">
    <location>
        <begin position="332"/>
        <end position="362"/>
    </location>
</feature>
<accession>A0A3P6AYW3</accession>
<name>A0A3P6AYW3_BRAOL</name>
<evidence type="ECO:0000259" key="7">
    <source>
        <dbReference type="PROSITE" id="PS51005"/>
    </source>
</evidence>
<dbReference type="InterPro" id="IPR036093">
    <property type="entry name" value="NAC_dom_sf"/>
</dbReference>